<reference evidence="4" key="1">
    <citation type="submission" date="2025-08" db="UniProtKB">
        <authorList>
            <consortium name="RefSeq"/>
        </authorList>
    </citation>
    <scope>IDENTIFICATION</scope>
</reference>
<keyword evidence="1" id="KW-1133">Transmembrane helix</keyword>
<gene>
    <name evidence="4" type="primary">LOC100904074</name>
</gene>
<accession>A0AAJ6QPU6</accession>
<proteinExistence type="predicted"/>
<organism evidence="3 4">
    <name type="scientific">Galendromus occidentalis</name>
    <name type="common">western predatory mite</name>
    <dbReference type="NCBI Taxonomy" id="34638"/>
    <lineage>
        <taxon>Eukaryota</taxon>
        <taxon>Metazoa</taxon>
        <taxon>Ecdysozoa</taxon>
        <taxon>Arthropoda</taxon>
        <taxon>Chelicerata</taxon>
        <taxon>Arachnida</taxon>
        <taxon>Acari</taxon>
        <taxon>Parasitiformes</taxon>
        <taxon>Mesostigmata</taxon>
        <taxon>Gamasina</taxon>
        <taxon>Phytoseioidea</taxon>
        <taxon>Phytoseiidae</taxon>
        <taxon>Typhlodrominae</taxon>
        <taxon>Galendromus</taxon>
    </lineage>
</organism>
<dbReference type="Proteomes" id="UP000694867">
    <property type="component" value="Unplaced"/>
</dbReference>
<evidence type="ECO:0000313" key="4">
    <source>
        <dbReference type="RefSeq" id="XP_003740114.1"/>
    </source>
</evidence>
<feature type="transmembrane region" description="Helical" evidence="1">
    <location>
        <begin position="210"/>
        <end position="228"/>
    </location>
</feature>
<dbReference type="GeneID" id="100904074"/>
<keyword evidence="1" id="KW-0812">Transmembrane</keyword>
<evidence type="ECO:0000256" key="2">
    <source>
        <dbReference type="SAM" id="SignalP"/>
    </source>
</evidence>
<protein>
    <submittedName>
        <fullName evidence="4">Uncharacterized protein LOC100904074</fullName>
    </submittedName>
</protein>
<dbReference type="KEGG" id="goe:100904074"/>
<evidence type="ECO:0000256" key="1">
    <source>
        <dbReference type="SAM" id="Phobius"/>
    </source>
</evidence>
<evidence type="ECO:0000313" key="3">
    <source>
        <dbReference type="Proteomes" id="UP000694867"/>
    </source>
</evidence>
<keyword evidence="3" id="KW-1185">Reference proteome</keyword>
<dbReference type="RefSeq" id="XP_003740114.1">
    <property type="nucleotide sequence ID" value="XM_003740066.2"/>
</dbReference>
<keyword evidence="1" id="KW-0472">Membrane</keyword>
<keyword evidence="2" id="KW-0732">Signal</keyword>
<feature type="chain" id="PRO_5042539976" evidence="2">
    <location>
        <begin position="20"/>
        <end position="236"/>
    </location>
</feature>
<name>A0AAJ6QPU6_9ACAR</name>
<sequence length="236" mass="27240">MLHKFSILFIFAAFSVCACQDLSIKEEIIQDEEDSWVDPTDMFEWRPSKTREDPVIEKVERLGNANGVVRPLSTRERNECREQRRELSVCQRKLRELQLLRHLVDDGGDEPCMDREFIYLRRLALNLVSKAKIGRRAPAGKAVKLEIYIPTKEISKLDDLARDELCTSIGDLEATLSHVLNRLEDPINDLDEKATVLKEEDTFFGNANSFWLIPLLAIAGTFIFNSVYSNRHCDRR</sequence>
<feature type="signal peptide" evidence="2">
    <location>
        <begin position="1"/>
        <end position="19"/>
    </location>
</feature>
<dbReference type="AlphaFoldDB" id="A0AAJ6QPU6"/>
<dbReference type="PROSITE" id="PS51257">
    <property type="entry name" value="PROKAR_LIPOPROTEIN"/>
    <property type="match status" value="1"/>
</dbReference>